<keyword evidence="8" id="KW-1003">Cell membrane</keyword>
<dbReference type="RefSeq" id="WP_121524275.1">
    <property type="nucleotide sequence ID" value="NZ_RCHR01000005.1"/>
</dbReference>
<dbReference type="Gene3D" id="1.10.520.20">
    <property type="entry name" value="N-terminal domain of the delta subunit of the F1F0-ATP synthase"/>
    <property type="match status" value="1"/>
</dbReference>
<comment type="function">
    <text evidence="8">F(1)F(0) ATP synthase produces ATP from ADP in the presence of a proton or sodium gradient. F-type ATPases consist of two structural domains, F(1) containing the extramembraneous catalytic core and F(0) containing the membrane proton channel, linked together by a central stalk and a peripheral stalk. During catalysis, ATP synthesis in the catalytic domain of F(1) is coupled via a rotary mechanism of the central stalk subunits to proton translocation.</text>
</comment>
<evidence type="ECO:0000313" key="9">
    <source>
        <dbReference type="EMBL" id="RLL42908.1"/>
    </source>
</evidence>
<dbReference type="GO" id="GO:0046933">
    <property type="term" value="F:proton-transporting ATP synthase activity, rotational mechanism"/>
    <property type="evidence" value="ECO:0007669"/>
    <property type="project" value="UniProtKB-UniRule"/>
</dbReference>
<dbReference type="GO" id="GO:0045259">
    <property type="term" value="C:proton-transporting ATP synthase complex"/>
    <property type="evidence" value="ECO:0007669"/>
    <property type="project" value="UniProtKB-KW"/>
</dbReference>
<comment type="similarity">
    <text evidence="8">Belongs to the ATPase delta chain family.</text>
</comment>
<gene>
    <name evidence="8" type="primary">atpH</name>
    <name evidence="9" type="ORF">D8M04_15285</name>
</gene>
<sequence>MSDQVVAKRYADALFVLGQEKLSLDKFVEEFKVVRQIFEDNEKLNTFLFHPGINKEQKKLLLTEAFQGMHQDVVNTLKLLVDRHRTELIPSIIDHFVQVVNDAKGIAEAYVYSVRELTGDEKVHLKAAFTKRLNKGSIQFTNIVDPTLIGGVKIRIGNTIYDGSVSGKLKRIERNIGTANN</sequence>
<evidence type="ECO:0000256" key="5">
    <source>
        <dbReference type="ARBA" id="ARBA00023136"/>
    </source>
</evidence>
<keyword evidence="9" id="KW-0378">Hydrolase</keyword>
<evidence type="ECO:0000256" key="2">
    <source>
        <dbReference type="ARBA" id="ARBA00022448"/>
    </source>
</evidence>
<organism evidence="9 10">
    <name type="scientific">Oceanobacillus piezotolerans</name>
    <dbReference type="NCBI Taxonomy" id="2448030"/>
    <lineage>
        <taxon>Bacteria</taxon>
        <taxon>Bacillati</taxon>
        <taxon>Bacillota</taxon>
        <taxon>Bacilli</taxon>
        <taxon>Bacillales</taxon>
        <taxon>Bacillaceae</taxon>
        <taxon>Oceanobacillus</taxon>
    </lineage>
</organism>
<keyword evidence="3 8" id="KW-0375">Hydrogen ion transport</keyword>
<protein>
    <recommendedName>
        <fullName evidence="8">ATP synthase subunit delta</fullName>
    </recommendedName>
    <alternativeName>
        <fullName evidence="8">ATP synthase F(1) sector subunit delta</fullName>
    </alternativeName>
    <alternativeName>
        <fullName evidence="8">F-type ATPase subunit delta</fullName>
        <shortName evidence="8">F-ATPase subunit delta</shortName>
    </alternativeName>
</protein>
<evidence type="ECO:0000256" key="7">
    <source>
        <dbReference type="ARBA" id="ARBA00023310"/>
    </source>
</evidence>
<keyword evidence="5 8" id="KW-0472">Membrane</keyword>
<evidence type="ECO:0000313" key="10">
    <source>
        <dbReference type="Proteomes" id="UP000270219"/>
    </source>
</evidence>
<comment type="caution">
    <text evidence="9">The sequence shown here is derived from an EMBL/GenBank/DDBJ whole genome shotgun (WGS) entry which is preliminary data.</text>
</comment>
<keyword evidence="7 8" id="KW-0066">ATP synthesis</keyword>
<proteinExistence type="inferred from homology"/>
<dbReference type="GO" id="GO:0016787">
    <property type="term" value="F:hydrolase activity"/>
    <property type="evidence" value="ECO:0007669"/>
    <property type="project" value="UniProtKB-KW"/>
</dbReference>
<accession>A0A498DFY0</accession>
<dbReference type="PRINTS" id="PR00125">
    <property type="entry name" value="ATPASEDELTA"/>
</dbReference>
<evidence type="ECO:0000256" key="8">
    <source>
        <dbReference type="HAMAP-Rule" id="MF_01416"/>
    </source>
</evidence>
<dbReference type="GO" id="GO:0005886">
    <property type="term" value="C:plasma membrane"/>
    <property type="evidence" value="ECO:0007669"/>
    <property type="project" value="UniProtKB-SubCell"/>
</dbReference>
<dbReference type="InterPro" id="IPR020781">
    <property type="entry name" value="ATPase_OSCP/d_CS"/>
</dbReference>
<keyword evidence="10" id="KW-1185">Reference proteome</keyword>
<dbReference type="HAMAP" id="MF_01416">
    <property type="entry name" value="ATP_synth_delta_bact"/>
    <property type="match status" value="1"/>
</dbReference>
<evidence type="ECO:0000256" key="3">
    <source>
        <dbReference type="ARBA" id="ARBA00022781"/>
    </source>
</evidence>
<dbReference type="Pfam" id="PF00213">
    <property type="entry name" value="OSCP"/>
    <property type="match status" value="1"/>
</dbReference>
<evidence type="ECO:0000256" key="6">
    <source>
        <dbReference type="ARBA" id="ARBA00023196"/>
    </source>
</evidence>
<keyword evidence="4 8" id="KW-0406">Ion transport</keyword>
<dbReference type="PANTHER" id="PTHR11910">
    <property type="entry name" value="ATP SYNTHASE DELTA CHAIN"/>
    <property type="match status" value="1"/>
</dbReference>
<dbReference type="NCBIfam" id="TIGR01145">
    <property type="entry name" value="ATP_synt_delta"/>
    <property type="match status" value="1"/>
</dbReference>
<name>A0A498DFY0_9BACI</name>
<dbReference type="PROSITE" id="PS00389">
    <property type="entry name" value="ATPASE_DELTA"/>
    <property type="match status" value="1"/>
</dbReference>
<keyword evidence="6 8" id="KW-0139">CF(1)</keyword>
<dbReference type="InterPro" id="IPR000711">
    <property type="entry name" value="ATPase_OSCP/dsu"/>
</dbReference>
<dbReference type="AlphaFoldDB" id="A0A498DFY0"/>
<comment type="subcellular location">
    <subcellularLocation>
        <location evidence="8">Cell membrane</location>
        <topology evidence="8">Peripheral membrane protein</topology>
    </subcellularLocation>
    <subcellularLocation>
        <location evidence="1">Membrane</location>
    </subcellularLocation>
</comment>
<dbReference type="NCBIfam" id="NF004403">
    <property type="entry name" value="PRK05758.2-4"/>
    <property type="match status" value="1"/>
</dbReference>
<dbReference type="EMBL" id="RCHR01000005">
    <property type="protein sequence ID" value="RLL42908.1"/>
    <property type="molecule type" value="Genomic_DNA"/>
</dbReference>
<evidence type="ECO:0000256" key="4">
    <source>
        <dbReference type="ARBA" id="ARBA00023065"/>
    </source>
</evidence>
<dbReference type="Proteomes" id="UP000270219">
    <property type="component" value="Unassembled WGS sequence"/>
</dbReference>
<dbReference type="OrthoDB" id="9802471at2"/>
<keyword evidence="2 8" id="KW-0813">Transport</keyword>
<comment type="function">
    <text evidence="8">This protein is part of the stalk that links CF(0) to CF(1). It either transmits conformational changes from CF(0) to CF(1) or is implicated in proton conduction.</text>
</comment>
<reference evidence="9 10" key="1">
    <citation type="submission" date="2018-10" db="EMBL/GenBank/DDBJ databases">
        <title>Oceanobacillus sp. YLB-02 draft genome.</title>
        <authorList>
            <person name="Yu L."/>
        </authorList>
    </citation>
    <scope>NUCLEOTIDE SEQUENCE [LARGE SCALE GENOMIC DNA]</scope>
    <source>
        <strain evidence="9 10">YLB-02</strain>
    </source>
</reference>
<evidence type="ECO:0000256" key="1">
    <source>
        <dbReference type="ARBA" id="ARBA00004370"/>
    </source>
</evidence>
<dbReference type="InterPro" id="IPR026015">
    <property type="entry name" value="ATP_synth_OSCP/delta_N_sf"/>
</dbReference>
<dbReference type="SUPFAM" id="SSF47928">
    <property type="entry name" value="N-terminal domain of the delta subunit of the F1F0-ATP synthase"/>
    <property type="match status" value="1"/>
</dbReference>